<evidence type="ECO:0000256" key="3">
    <source>
        <dbReference type="SAM" id="SignalP"/>
    </source>
</evidence>
<evidence type="ECO:0000256" key="1">
    <source>
        <dbReference type="SAM" id="Coils"/>
    </source>
</evidence>
<feature type="region of interest" description="Disordered" evidence="2">
    <location>
        <begin position="145"/>
        <end position="175"/>
    </location>
</feature>
<evidence type="ECO:0000256" key="2">
    <source>
        <dbReference type="SAM" id="MobiDB-lite"/>
    </source>
</evidence>
<evidence type="ECO:0000313" key="5">
    <source>
        <dbReference type="Proteomes" id="UP001497453"/>
    </source>
</evidence>
<dbReference type="CDD" id="cd00118">
    <property type="entry name" value="LysM"/>
    <property type="match status" value="1"/>
</dbReference>
<accession>A0ABP1E8R7</accession>
<dbReference type="Proteomes" id="UP001497453">
    <property type="component" value="Chromosome 9"/>
</dbReference>
<proteinExistence type="predicted"/>
<gene>
    <name evidence="4" type="ORF">GFSPODELE1_LOCUS10758</name>
</gene>
<dbReference type="SUPFAM" id="SSF54106">
    <property type="entry name" value="LysM domain"/>
    <property type="match status" value="1"/>
</dbReference>
<organism evidence="4 5">
    <name type="scientific">Somion occarium</name>
    <dbReference type="NCBI Taxonomy" id="3059160"/>
    <lineage>
        <taxon>Eukaryota</taxon>
        <taxon>Fungi</taxon>
        <taxon>Dikarya</taxon>
        <taxon>Basidiomycota</taxon>
        <taxon>Agaricomycotina</taxon>
        <taxon>Agaricomycetes</taxon>
        <taxon>Polyporales</taxon>
        <taxon>Cerrenaceae</taxon>
        <taxon>Somion</taxon>
    </lineage>
</organism>
<reference evidence="5" key="1">
    <citation type="submission" date="2024-04" db="EMBL/GenBank/DDBJ databases">
        <authorList>
            <person name="Shaw F."/>
            <person name="Minotto A."/>
        </authorList>
    </citation>
    <scope>NUCLEOTIDE SEQUENCE [LARGE SCALE GENOMIC DNA]</scope>
</reference>
<feature type="chain" id="PRO_5045903732" description="LysM domain-containing protein" evidence="3">
    <location>
        <begin position="18"/>
        <end position="376"/>
    </location>
</feature>
<evidence type="ECO:0000313" key="4">
    <source>
        <dbReference type="EMBL" id="CAL1716446.1"/>
    </source>
</evidence>
<dbReference type="EMBL" id="OZ037952">
    <property type="protein sequence ID" value="CAL1716446.1"/>
    <property type="molecule type" value="Genomic_DNA"/>
</dbReference>
<keyword evidence="5" id="KW-1185">Reference proteome</keyword>
<sequence length="376" mass="41858">MTMLSLHTSLCLACSSSLPPRKSTNDTTFHTPCCGRPICSRCLVSNPRLARYDPCLRCLGGVGVVKARSKAQGSRVTSYDCEESRGDISPRNIDGGVHDEDVFVLGHDNDDEEQEDADEEYIPGVTQSADTSLVLPPMLAECEHRASVASPTQTTMDNNEDEEKAETKDTNVSSHSDPLKYYIRPGDTLLGISFKLGIDRRLLCRLNNLPPSTLHTTPHILHTRTYLTLPPSTKVPPLSENDAIVDEQRRAQREREVAEKRFQALTKEVDTSIAKTYVSLAESPLDEEDVNYGLGKEAGLKWSKEVKTPLAVTSQNSLEGRAIDRYLDDDEWEARERREGRKVSIPKFPLLESAAGSSKEGARSNWISLSWWKRGQ</sequence>
<evidence type="ECO:0008006" key="6">
    <source>
        <dbReference type="Google" id="ProtNLM"/>
    </source>
</evidence>
<dbReference type="InterPro" id="IPR036779">
    <property type="entry name" value="LysM_dom_sf"/>
</dbReference>
<protein>
    <recommendedName>
        <fullName evidence="6">LysM domain-containing protein</fullName>
    </recommendedName>
</protein>
<dbReference type="Gene3D" id="3.10.350.10">
    <property type="entry name" value="LysM domain"/>
    <property type="match status" value="1"/>
</dbReference>
<feature type="signal peptide" evidence="3">
    <location>
        <begin position="1"/>
        <end position="17"/>
    </location>
</feature>
<name>A0ABP1E8R7_9APHY</name>
<feature type="coiled-coil region" evidence="1">
    <location>
        <begin position="241"/>
        <end position="268"/>
    </location>
</feature>
<keyword evidence="3" id="KW-0732">Signal</keyword>
<keyword evidence="1" id="KW-0175">Coiled coil</keyword>
<dbReference type="InterPro" id="IPR018392">
    <property type="entry name" value="LysM"/>
</dbReference>